<dbReference type="GO" id="GO:0048038">
    <property type="term" value="F:quinone binding"/>
    <property type="evidence" value="ECO:0007669"/>
    <property type="project" value="TreeGrafter"/>
</dbReference>
<dbReference type="Pfam" id="PF13561">
    <property type="entry name" value="adh_short_C2"/>
    <property type="match status" value="1"/>
</dbReference>
<dbReference type="EMBL" id="DXGI01000376">
    <property type="protein sequence ID" value="HIW79470.1"/>
    <property type="molecule type" value="Genomic_DNA"/>
</dbReference>
<dbReference type="PRINTS" id="PR00081">
    <property type="entry name" value="GDHRDH"/>
</dbReference>
<comment type="similarity">
    <text evidence="1 3">Belongs to the short-chain dehydrogenases/reductases (SDR) family.</text>
</comment>
<dbReference type="Gene3D" id="3.40.50.720">
    <property type="entry name" value="NAD(P)-binding Rossmann-like Domain"/>
    <property type="match status" value="1"/>
</dbReference>
<dbReference type="AlphaFoldDB" id="A0A9D1UAP5"/>
<dbReference type="PROSITE" id="PS00061">
    <property type="entry name" value="ADH_SHORT"/>
    <property type="match status" value="1"/>
</dbReference>
<proteinExistence type="inferred from homology"/>
<sequence>MNSSLSSLQARLFSLEGRSALVTGAGSGLGKYMAHALLHAGARVVLVGRAADRLRAAAEELFLTLETGGPIGHDSPPSAESRLTAEQGRALRDRLACLPWDVSDLQSLPDLAARAAEPFGAPDILINAAGLNPRLPWDEISPEKWEYTLRLNLSAPFFLARALVPAMTVKGWGRIINIASLQSSRAFPNGAPYGASKGGIAQVTRAMAEAWSRPGTGITANAIAPGFFKTRLTAPLFEKPETIKALARQTTMGRVGTAEDIQGLTMFLASPASDYITGQVIHIDGGWTAI</sequence>
<dbReference type="PANTHER" id="PTHR42760:SF133">
    <property type="entry name" value="3-OXOACYL-[ACYL-CARRIER-PROTEIN] REDUCTASE"/>
    <property type="match status" value="1"/>
</dbReference>
<accession>A0A9D1UAP5</accession>
<evidence type="ECO:0000256" key="1">
    <source>
        <dbReference type="ARBA" id="ARBA00006484"/>
    </source>
</evidence>
<dbReference type="Pfam" id="PF00106">
    <property type="entry name" value="adh_short"/>
    <property type="match status" value="1"/>
</dbReference>
<dbReference type="GO" id="GO:0006633">
    <property type="term" value="P:fatty acid biosynthetic process"/>
    <property type="evidence" value="ECO:0007669"/>
    <property type="project" value="TreeGrafter"/>
</dbReference>
<keyword evidence="2" id="KW-0560">Oxidoreductase</keyword>
<protein>
    <submittedName>
        <fullName evidence="4">SDR family oxidoreductase</fullName>
    </submittedName>
</protein>
<dbReference type="SUPFAM" id="SSF51735">
    <property type="entry name" value="NAD(P)-binding Rossmann-fold domains"/>
    <property type="match status" value="1"/>
</dbReference>
<dbReference type="GO" id="GO:0016616">
    <property type="term" value="F:oxidoreductase activity, acting on the CH-OH group of donors, NAD or NADP as acceptor"/>
    <property type="evidence" value="ECO:0007669"/>
    <property type="project" value="TreeGrafter"/>
</dbReference>
<gene>
    <name evidence="4" type="ORF">H9874_10065</name>
</gene>
<comment type="caution">
    <text evidence="4">The sequence shown here is derived from an EMBL/GenBank/DDBJ whole genome shotgun (WGS) entry which is preliminary data.</text>
</comment>
<dbReference type="InterPro" id="IPR036291">
    <property type="entry name" value="NAD(P)-bd_dom_sf"/>
</dbReference>
<dbReference type="Proteomes" id="UP000824264">
    <property type="component" value="Unassembled WGS sequence"/>
</dbReference>
<evidence type="ECO:0000256" key="3">
    <source>
        <dbReference type="RuleBase" id="RU000363"/>
    </source>
</evidence>
<dbReference type="InterPro" id="IPR002347">
    <property type="entry name" value="SDR_fam"/>
</dbReference>
<dbReference type="PRINTS" id="PR00080">
    <property type="entry name" value="SDRFAMILY"/>
</dbReference>
<dbReference type="FunFam" id="3.40.50.720:FF:000084">
    <property type="entry name" value="Short-chain dehydrogenase reductase"/>
    <property type="match status" value="1"/>
</dbReference>
<name>A0A9D1UAP5_9BACT</name>
<evidence type="ECO:0000313" key="4">
    <source>
        <dbReference type="EMBL" id="HIW79470.1"/>
    </source>
</evidence>
<reference evidence="4" key="2">
    <citation type="submission" date="2021-04" db="EMBL/GenBank/DDBJ databases">
        <authorList>
            <person name="Gilroy R."/>
        </authorList>
    </citation>
    <scope>NUCLEOTIDE SEQUENCE</scope>
    <source>
        <strain evidence="4">ChiSxjej5B17-1746</strain>
    </source>
</reference>
<evidence type="ECO:0000256" key="2">
    <source>
        <dbReference type="ARBA" id="ARBA00023002"/>
    </source>
</evidence>
<dbReference type="PANTHER" id="PTHR42760">
    <property type="entry name" value="SHORT-CHAIN DEHYDROGENASES/REDUCTASES FAMILY MEMBER"/>
    <property type="match status" value="1"/>
</dbReference>
<reference evidence="4" key="1">
    <citation type="journal article" date="2021" name="PeerJ">
        <title>Extensive microbial diversity within the chicken gut microbiome revealed by metagenomics and culture.</title>
        <authorList>
            <person name="Gilroy R."/>
            <person name="Ravi A."/>
            <person name="Getino M."/>
            <person name="Pursley I."/>
            <person name="Horton D.L."/>
            <person name="Alikhan N.F."/>
            <person name="Baker D."/>
            <person name="Gharbi K."/>
            <person name="Hall N."/>
            <person name="Watson M."/>
            <person name="Adriaenssens E.M."/>
            <person name="Foster-Nyarko E."/>
            <person name="Jarju S."/>
            <person name="Secka A."/>
            <person name="Antonio M."/>
            <person name="Oren A."/>
            <person name="Chaudhuri R.R."/>
            <person name="La Ragione R."/>
            <person name="Hildebrand F."/>
            <person name="Pallen M.J."/>
        </authorList>
    </citation>
    <scope>NUCLEOTIDE SEQUENCE</scope>
    <source>
        <strain evidence="4">ChiSxjej5B17-1746</strain>
    </source>
</reference>
<dbReference type="InterPro" id="IPR020904">
    <property type="entry name" value="Sc_DH/Rdtase_CS"/>
</dbReference>
<organism evidence="4 5">
    <name type="scientific">Candidatus Bilophila faecipullorum</name>
    <dbReference type="NCBI Taxonomy" id="2838482"/>
    <lineage>
        <taxon>Bacteria</taxon>
        <taxon>Pseudomonadati</taxon>
        <taxon>Thermodesulfobacteriota</taxon>
        <taxon>Desulfovibrionia</taxon>
        <taxon>Desulfovibrionales</taxon>
        <taxon>Desulfovibrionaceae</taxon>
        <taxon>Bilophila</taxon>
    </lineage>
</organism>
<evidence type="ECO:0000313" key="5">
    <source>
        <dbReference type="Proteomes" id="UP000824264"/>
    </source>
</evidence>